<feature type="transmembrane region" description="Helical" evidence="11">
    <location>
        <begin position="651"/>
        <end position="668"/>
    </location>
</feature>
<dbReference type="AlphaFoldDB" id="A0A7R9BLU6"/>
<feature type="transmembrane region" description="Helical" evidence="11">
    <location>
        <begin position="689"/>
        <end position="707"/>
    </location>
</feature>
<dbReference type="GO" id="GO:0005789">
    <property type="term" value="C:endoplasmic reticulum membrane"/>
    <property type="evidence" value="ECO:0007669"/>
    <property type="project" value="UniProtKB-SubCell"/>
</dbReference>
<protein>
    <recommendedName>
        <fullName evidence="14">GPI ethanolamine phosphate transferase 3</fullName>
    </recommendedName>
</protein>
<comment type="pathway">
    <text evidence="2">Glycolipid biosynthesis; glycosylphosphatidylinositol-anchor biosynthesis.</text>
</comment>
<feature type="transmembrane region" description="Helical" evidence="11">
    <location>
        <begin position="433"/>
        <end position="452"/>
    </location>
</feature>
<dbReference type="Proteomes" id="UP000678499">
    <property type="component" value="Unassembled WGS sequence"/>
</dbReference>
<feature type="transmembrane region" description="Helical" evidence="11">
    <location>
        <begin position="836"/>
        <end position="857"/>
    </location>
</feature>
<dbReference type="CDD" id="cd16023">
    <property type="entry name" value="GPI_EPT_3"/>
    <property type="match status" value="1"/>
</dbReference>
<dbReference type="SUPFAM" id="SSF53649">
    <property type="entry name" value="Alkaline phosphatase-like"/>
    <property type="match status" value="1"/>
</dbReference>
<dbReference type="OrthoDB" id="272139at2759"/>
<evidence type="ECO:0000313" key="12">
    <source>
        <dbReference type="EMBL" id="CAD7276894.1"/>
    </source>
</evidence>
<keyword evidence="10" id="KW-0325">Glycoprotein</keyword>
<feature type="transmembrane region" description="Helical" evidence="11">
    <location>
        <begin position="719"/>
        <end position="739"/>
    </location>
</feature>
<evidence type="ECO:0000256" key="9">
    <source>
        <dbReference type="ARBA" id="ARBA00023136"/>
    </source>
</evidence>
<gene>
    <name evidence="12" type="ORF">NMOB1V02_LOCUS4642</name>
</gene>
<evidence type="ECO:0000313" key="13">
    <source>
        <dbReference type="Proteomes" id="UP000678499"/>
    </source>
</evidence>
<proteinExistence type="inferred from homology"/>
<dbReference type="GO" id="GO:0051377">
    <property type="term" value="F:mannose-ethanolamine phosphotransferase activity"/>
    <property type="evidence" value="ECO:0007669"/>
    <property type="project" value="InterPro"/>
</dbReference>
<evidence type="ECO:0000256" key="3">
    <source>
        <dbReference type="ARBA" id="ARBA00008695"/>
    </source>
</evidence>
<feature type="transmembrane region" description="Helical" evidence="11">
    <location>
        <begin position="493"/>
        <end position="513"/>
    </location>
</feature>
<dbReference type="InterPro" id="IPR017850">
    <property type="entry name" value="Alkaline_phosphatase_core_sf"/>
</dbReference>
<feature type="transmembrane region" description="Helical" evidence="11">
    <location>
        <begin position="12"/>
        <end position="32"/>
    </location>
</feature>
<name>A0A7R9BLU6_9CRUS</name>
<feature type="transmembrane region" description="Helical" evidence="11">
    <location>
        <begin position="525"/>
        <end position="547"/>
    </location>
</feature>
<evidence type="ECO:0000256" key="1">
    <source>
        <dbReference type="ARBA" id="ARBA00004477"/>
    </source>
</evidence>
<dbReference type="Gene3D" id="3.40.720.10">
    <property type="entry name" value="Alkaline Phosphatase, subunit A"/>
    <property type="match status" value="1"/>
</dbReference>
<dbReference type="UniPathway" id="UPA00196"/>
<evidence type="ECO:0000256" key="2">
    <source>
        <dbReference type="ARBA" id="ARBA00004687"/>
    </source>
</evidence>
<feature type="transmembrane region" description="Helical" evidence="11">
    <location>
        <begin position="600"/>
        <end position="621"/>
    </location>
</feature>
<keyword evidence="5" id="KW-0808">Transferase</keyword>
<feature type="transmembrane region" description="Helical" evidence="11">
    <location>
        <begin position="751"/>
        <end position="774"/>
    </location>
</feature>
<feature type="transmembrane region" description="Helical" evidence="11">
    <location>
        <begin position="877"/>
        <end position="900"/>
    </location>
</feature>
<feature type="transmembrane region" description="Helical" evidence="11">
    <location>
        <begin position="794"/>
        <end position="815"/>
    </location>
</feature>
<evidence type="ECO:0000256" key="5">
    <source>
        <dbReference type="ARBA" id="ARBA00022679"/>
    </source>
</evidence>
<dbReference type="EMBL" id="CAJPEX010000742">
    <property type="protein sequence ID" value="CAG0917046.1"/>
    <property type="molecule type" value="Genomic_DNA"/>
</dbReference>
<organism evidence="12">
    <name type="scientific">Notodromas monacha</name>
    <dbReference type="NCBI Taxonomy" id="399045"/>
    <lineage>
        <taxon>Eukaryota</taxon>
        <taxon>Metazoa</taxon>
        <taxon>Ecdysozoa</taxon>
        <taxon>Arthropoda</taxon>
        <taxon>Crustacea</taxon>
        <taxon>Oligostraca</taxon>
        <taxon>Ostracoda</taxon>
        <taxon>Podocopa</taxon>
        <taxon>Podocopida</taxon>
        <taxon>Cypridocopina</taxon>
        <taxon>Cypridoidea</taxon>
        <taxon>Cyprididae</taxon>
        <taxon>Notodromas</taxon>
    </lineage>
</organism>
<evidence type="ECO:0000256" key="8">
    <source>
        <dbReference type="ARBA" id="ARBA00022989"/>
    </source>
</evidence>
<dbReference type="Pfam" id="PF01663">
    <property type="entry name" value="Phosphodiest"/>
    <property type="match status" value="1"/>
</dbReference>
<evidence type="ECO:0008006" key="14">
    <source>
        <dbReference type="Google" id="ProtNLM"/>
    </source>
</evidence>
<keyword evidence="13" id="KW-1185">Reference proteome</keyword>
<evidence type="ECO:0000256" key="4">
    <source>
        <dbReference type="ARBA" id="ARBA00022502"/>
    </source>
</evidence>
<sequence length="950" mass="106103">MARVTNKYVIVLLWAMVSFGVAILCFYDGFFLRRRVLTSRSASCELPQNLPHCLFPGVPLCTAPNNAAFDKLIFIVIDALRFDFLNGSSIRWPEERMRNVKELVNSHPENALIGKVLADPPTTTMQRVKALTTGTFPTFIDAGANFFTGAVEEDSLLFQWRSANKSVGFVGDSTWTDMFPDAFSEAHPCSSFDITDLDTVDEMVTKKLREELTLPKFDVFIGHFLGVDHAGHRYGRGHPETARKLREMDRIVCETVENMGNSTLLVVLGDHGMTDSGDHGGDTEDETEAGLLIFSKTAKFEIIGDRFLEVSQIDLVPTLAWLTGVAMPLSNLGSVVLDVIPALERIDSTAANYLQVKAFLDNYPMTGFPVDERKTLKRLSDKISSVSCEEEGPSRLNVNQSQVTEWRREFLRLSKTMCRKAWVDFDTLSMANGLVFALLALGTWISVCLVPLSAISDVFHRPLLNLLSIGTSGIILFWLCVQCTGWLPENIAWSAIFATSCGTEALVLSNVVKHGKMLSILKQRYFPWMTIVAVVVHSCLFASNSYVVREDAVAVFFFVTFVIIETRSADVETFFKCNFKTLDSQKTKFHKQIKATRSNLLRLIIVGFSVAAVAKTVLVLFRKCREENVGCEPWITHKPTNGLLHDSEKRARVLSASAAVVIATFGSWTQTPSAMIGNEITLKGIVMRYVPWFNCFALTCFWCSFCLPKRDWAAAYEHIYLFPAYVLLSSLIASVFVLCSRRQKSIGATELFHFVSLCLFQVLCVFVGDAYMVSFAALKISLVVFARGFKPERVLALGALASVFFFATGHQNCFVSLQWESAFVFGPLSSNWASALAVLINTFAVYILVAFELFGLVMGEEEGDENEGYSERSFKVAVVYLTWLSVRLFGCAIAAAVLRRHLMVWKIFAPRFLFELVGFCVSGVFLLVGAGVGNWVRWRVGEPRRWTKLP</sequence>
<keyword evidence="4" id="KW-0337">GPI-anchor biosynthesis</keyword>
<keyword evidence="7" id="KW-0256">Endoplasmic reticulum</keyword>
<dbReference type="InterPro" id="IPR039524">
    <property type="entry name" value="PIGO/GPI13"/>
</dbReference>
<evidence type="ECO:0000256" key="6">
    <source>
        <dbReference type="ARBA" id="ARBA00022692"/>
    </source>
</evidence>
<dbReference type="InterPro" id="IPR037675">
    <property type="entry name" value="PIG-O_N"/>
</dbReference>
<dbReference type="PANTHER" id="PTHR23071">
    <property type="entry name" value="PHOSPHATIDYLINOSITOL GLYCAN"/>
    <property type="match status" value="1"/>
</dbReference>
<evidence type="ECO:0000256" key="10">
    <source>
        <dbReference type="ARBA" id="ARBA00023180"/>
    </source>
</evidence>
<keyword evidence="9 11" id="KW-0472">Membrane</keyword>
<feature type="transmembrane region" description="Helical" evidence="11">
    <location>
        <begin position="912"/>
        <end position="936"/>
    </location>
</feature>
<dbReference type="GO" id="GO:0006506">
    <property type="term" value="P:GPI anchor biosynthetic process"/>
    <property type="evidence" value="ECO:0007669"/>
    <property type="project" value="UniProtKB-UniPathway"/>
</dbReference>
<evidence type="ECO:0000256" key="11">
    <source>
        <dbReference type="SAM" id="Phobius"/>
    </source>
</evidence>
<comment type="subcellular location">
    <subcellularLocation>
        <location evidence="1">Endoplasmic reticulum membrane</location>
        <topology evidence="1">Multi-pass membrane protein</topology>
    </subcellularLocation>
</comment>
<comment type="similarity">
    <text evidence="3">Belongs to the PIGG/PIGN/PIGO family. PIGO subfamily.</text>
</comment>
<keyword evidence="6 11" id="KW-0812">Transmembrane</keyword>
<feature type="transmembrane region" description="Helical" evidence="11">
    <location>
        <begin position="464"/>
        <end position="487"/>
    </location>
</feature>
<reference evidence="12" key="1">
    <citation type="submission" date="2020-11" db="EMBL/GenBank/DDBJ databases">
        <authorList>
            <person name="Tran Van P."/>
        </authorList>
    </citation>
    <scope>NUCLEOTIDE SEQUENCE</scope>
</reference>
<accession>A0A7R9BLU6</accession>
<dbReference type="EMBL" id="OA882779">
    <property type="protein sequence ID" value="CAD7276894.1"/>
    <property type="molecule type" value="Genomic_DNA"/>
</dbReference>
<evidence type="ECO:0000256" key="7">
    <source>
        <dbReference type="ARBA" id="ARBA00022824"/>
    </source>
</evidence>
<keyword evidence="8 11" id="KW-1133">Transmembrane helix</keyword>
<dbReference type="InterPro" id="IPR002591">
    <property type="entry name" value="Phosphodiest/P_Trfase"/>
</dbReference>
<dbReference type="PANTHER" id="PTHR23071:SF1">
    <property type="entry name" value="GPI ETHANOLAMINE PHOSPHATE TRANSFERASE 3"/>
    <property type="match status" value="1"/>
</dbReference>